<dbReference type="Proteomes" id="UP001604336">
    <property type="component" value="Unassembled WGS sequence"/>
</dbReference>
<keyword evidence="3" id="KW-1185">Reference proteome</keyword>
<accession>A0ABD1UQN8</accession>
<evidence type="ECO:0000313" key="3">
    <source>
        <dbReference type="Proteomes" id="UP001604336"/>
    </source>
</evidence>
<organism evidence="2 3">
    <name type="scientific">Abeliophyllum distichum</name>
    <dbReference type="NCBI Taxonomy" id="126358"/>
    <lineage>
        <taxon>Eukaryota</taxon>
        <taxon>Viridiplantae</taxon>
        <taxon>Streptophyta</taxon>
        <taxon>Embryophyta</taxon>
        <taxon>Tracheophyta</taxon>
        <taxon>Spermatophyta</taxon>
        <taxon>Magnoliopsida</taxon>
        <taxon>eudicotyledons</taxon>
        <taxon>Gunneridae</taxon>
        <taxon>Pentapetalae</taxon>
        <taxon>asterids</taxon>
        <taxon>lamiids</taxon>
        <taxon>Lamiales</taxon>
        <taxon>Oleaceae</taxon>
        <taxon>Forsythieae</taxon>
        <taxon>Abeliophyllum</taxon>
    </lineage>
</organism>
<feature type="compositionally biased region" description="Acidic residues" evidence="1">
    <location>
        <begin position="51"/>
        <end position="63"/>
    </location>
</feature>
<sequence>MRSSSIQNTPTLQYSYPQMNENRKKKVQWMANTKGFDTESGPSTLPFEGSEAMDEDDDDEEDVPPLSHPSDVLSSHIPSSSASNFSFTKHHYNLLNVRIDSLTSTVDDLQNTV</sequence>
<feature type="region of interest" description="Disordered" evidence="1">
    <location>
        <begin position="31"/>
        <end position="80"/>
    </location>
</feature>
<gene>
    <name evidence="2" type="ORF">Adt_12404</name>
</gene>
<name>A0ABD1UQN8_9LAMI</name>
<dbReference type="EMBL" id="JBFOLK010000003">
    <property type="protein sequence ID" value="KAL2527350.1"/>
    <property type="molecule type" value="Genomic_DNA"/>
</dbReference>
<reference evidence="3" key="1">
    <citation type="submission" date="2024-07" db="EMBL/GenBank/DDBJ databases">
        <title>Two chromosome-level genome assemblies of Korean endemic species Abeliophyllum distichum and Forsythia ovata (Oleaceae).</title>
        <authorList>
            <person name="Jang H."/>
        </authorList>
    </citation>
    <scope>NUCLEOTIDE SEQUENCE [LARGE SCALE GENOMIC DNA]</scope>
</reference>
<comment type="caution">
    <text evidence="2">The sequence shown here is derived from an EMBL/GenBank/DDBJ whole genome shotgun (WGS) entry which is preliminary data.</text>
</comment>
<evidence type="ECO:0000256" key="1">
    <source>
        <dbReference type="SAM" id="MobiDB-lite"/>
    </source>
</evidence>
<proteinExistence type="predicted"/>
<evidence type="ECO:0000313" key="2">
    <source>
        <dbReference type="EMBL" id="KAL2527350.1"/>
    </source>
</evidence>
<protein>
    <submittedName>
        <fullName evidence="2">Uncharacterized protein</fullName>
    </submittedName>
</protein>
<dbReference type="AlphaFoldDB" id="A0ABD1UQN8"/>